<dbReference type="InterPro" id="IPR011611">
    <property type="entry name" value="PfkB_dom"/>
</dbReference>
<evidence type="ECO:0000256" key="3">
    <source>
        <dbReference type="ARBA" id="ARBA00022777"/>
    </source>
</evidence>
<proteinExistence type="inferred from homology"/>
<evidence type="ECO:0000259" key="4">
    <source>
        <dbReference type="Pfam" id="PF00294"/>
    </source>
</evidence>
<comment type="similarity">
    <text evidence="1">Belongs to the carbohydrate kinase PfkB family.</text>
</comment>
<dbReference type="GO" id="GO:0016301">
    <property type="term" value="F:kinase activity"/>
    <property type="evidence" value="ECO:0007669"/>
    <property type="project" value="UniProtKB-KW"/>
</dbReference>
<evidence type="ECO:0000256" key="2">
    <source>
        <dbReference type="ARBA" id="ARBA00022679"/>
    </source>
</evidence>
<dbReference type="SUPFAM" id="SSF53613">
    <property type="entry name" value="Ribokinase-like"/>
    <property type="match status" value="1"/>
</dbReference>
<dbReference type="OrthoDB" id="9813569at2"/>
<reference evidence="5 6" key="1">
    <citation type="submission" date="2015-09" db="EMBL/GenBank/DDBJ databases">
        <title>Identification and resolution of microdiversity through metagenomic sequencing of parallel consortia.</title>
        <authorList>
            <person name="Nelson W.C."/>
            <person name="Romine M.F."/>
            <person name="Lindemann S.R."/>
        </authorList>
    </citation>
    <scope>NUCLEOTIDE SEQUENCE [LARGE SCALE GENOMIC DNA]</scope>
    <source>
        <strain evidence="5">HL-49</strain>
    </source>
</reference>
<organism evidence="5 6">
    <name type="scientific">Algoriphagus marincola HL-49</name>
    <dbReference type="NCBI Taxonomy" id="1305737"/>
    <lineage>
        <taxon>Bacteria</taxon>
        <taxon>Pseudomonadati</taxon>
        <taxon>Bacteroidota</taxon>
        <taxon>Cytophagia</taxon>
        <taxon>Cytophagales</taxon>
        <taxon>Cyclobacteriaceae</taxon>
        <taxon>Algoriphagus</taxon>
    </lineage>
</organism>
<gene>
    <name evidence="5" type="primary">scrK</name>
    <name evidence="5" type="ORF">HLUCCX10_17655</name>
</gene>
<dbReference type="eggNOG" id="COG0524">
    <property type="taxonomic scope" value="Bacteria"/>
</dbReference>
<dbReference type="InterPro" id="IPR029056">
    <property type="entry name" value="Ribokinase-like"/>
</dbReference>
<dbReference type="InterPro" id="IPR002173">
    <property type="entry name" value="Carboh/pur_kinase_PfkB_CS"/>
</dbReference>
<dbReference type="STRING" id="1305737.GCA_000526355_01326"/>
<comment type="caution">
    <text evidence="5">The sequence shown here is derived from an EMBL/GenBank/DDBJ whole genome shotgun (WGS) entry which is preliminary data.</text>
</comment>
<keyword evidence="3 5" id="KW-0418">Kinase</keyword>
<dbReference type="PANTHER" id="PTHR43085:SF57">
    <property type="entry name" value="CARBOHYDRATE KINASE PFKB DOMAIN-CONTAINING PROTEIN"/>
    <property type="match status" value="1"/>
</dbReference>
<accession>A0A0P7XH72</accession>
<evidence type="ECO:0000313" key="6">
    <source>
        <dbReference type="Proteomes" id="UP000050421"/>
    </source>
</evidence>
<dbReference type="EMBL" id="LJXT01000176">
    <property type="protein sequence ID" value="KPQ06835.1"/>
    <property type="molecule type" value="Genomic_DNA"/>
</dbReference>
<protein>
    <submittedName>
        <fullName evidence="5">Fructokinase ScrK</fullName>
    </submittedName>
</protein>
<evidence type="ECO:0000313" key="5">
    <source>
        <dbReference type="EMBL" id="KPQ06835.1"/>
    </source>
</evidence>
<dbReference type="Pfam" id="PF00294">
    <property type="entry name" value="PfkB"/>
    <property type="match status" value="1"/>
</dbReference>
<dbReference type="AlphaFoldDB" id="A0A0P7XH72"/>
<dbReference type="Gene3D" id="3.40.1190.20">
    <property type="match status" value="1"/>
</dbReference>
<keyword evidence="2" id="KW-0808">Transferase</keyword>
<name>A0A0P7XH72_9BACT</name>
<dbReference type="PANTHER" id="PTHR43085">
    <property type="entry name" value="HEXOKINASE FAMILY MEMBER"/>
    <property type="match status" value="1"/>
</dbReference>
<dbReference type="PATRIC" id="fig|1305737.6.peg.762"/>
<feature type="domain" description="Carbohydrate kinase PfkB" evidence="4">
    <location>
        <begin position="21"/>
        <end position="278"/>
    </location>
</feature>
<evidence type="ECO:0000256" key="1">
    <source>
        <dbReference type="ARBA" id="ARBA00010688"/>
    </source>
</evidence>
<sequence length="291" mass="32312">MSHKVLVFGEMLWDCLPEGDVPGGASMNVALHLHHLGFDSHLISAVGDDILGEKLLNHYRSFGAADDLIQINEYPTSRVIVDNTDIENVKYDILSPAAWDFVKSSDTLQDSVKSSDALVFGTLGVRHSQSLQTLLELLPHAKLRIFDANLRPPYYDFEVIEKLLGMTEVLKINEDELVAFEDYFDIKPNPESICQFMSHHFPVKTICITLGSKGAMVFHQGELFQDAGFQVKVKDTIGAGDAFLSGFVKSYLEKKPIPETLEFACKLGAFVASQQGGSPNYKLSDLEKISR</sequence>
<dbReference type="PROSITE" id="PS00584">
    <property type="entry name" value="PFKB_KINASES_2"/>
    <property type="match status" value="1"/>
</dbReference>
<dbReference type="Proteomes" id="UP000050421">
    <property type="component" value="Unassembled WGS sequence"/>
</dbReference>
<dbReference type="InterPro" id="IPR050306">
    <property type="entry name" value="PfkB_Carbo_kinase"/>
</dbReference>